<dbReference type="Proteomes" id="UP000198405">
    <property type="component" value="Unassembled WGS sequence"/>
</dbReference>
<dbReference type="EMBL" id="FZOB01000009">
    <property type="protein sequence ID" value="SNR83296.1"/>
    <property type="molecule type" value="Genomic_DNA"/>
</dbReference>
<evidence type="ECO:0000313" key="1">
    <source>
        <dbReference type="EMBL" id="SNR83296.1"/>
    </source>
</evidence>
<accession>A0A238ZIJ8</accession>
<proteinExistence type="predicted"/>
<organism evidence="1 2">
    <name type="scientific">Desulfurobacterium atlanticum</name>
    <dbReference type="NCBI Taxonomy" id="240169"/>
    <lineage>
        <taxon>Bacteria</taxon>
        <taxon>Pseudomonadati</taxon>
        <taxon>Aquificota</taxon>
        <taxon>Aquificia</taxon>
        <taxon>Desulfurobacteriales</taxon>
        <taxon>Desulfurobacteriaceae</taxon>
        <taxon>Desulfurobacterium</taxon>
    </lineage>
</organism>
<reference evidence="2" key="1">
    <citation type="submission" date="2017-06" db="EMBL/GenBank/DDBJ databases">
        <authorList>
            <person name="Varghese N."/>
            <person name="Submissions S."/>
        </authorList>
    </citation>
    <scope>NUCLEOTIDE SEQUENCE [LARGE SCALE GENOMIC DNA]</scope>
    <source>
        <strain evidence="2">DSM 15668</strain>
    </source>
</reference>
<evidence type="ECO:0000313" key="2">
    <source>
        <dbReference type="Proteomes" id="UP000198405"/>
    </source>
</evidence>
<dbReference type="RefSeq" id="WP_089323319.1">
    <property type="nucleotide sequence ID" value="NZ_FZOB01000009.1"/>
</dbReference>
<sequence>MDFFDVILIEHRFTEKATAEKKLKELSKKHKNLTFTLTETTIGYAIRVMGKTTAETINQIKKELEA</sequence>
<dbReference type="AlphaFoldDB" id="A0A238ZIJ8"/>
<gene>
    <name evidence="1" type="ORF">SAMN06265340_10916</name>
</gene>
<name>A0A238ZIJ8_9BACT</name>
<keyword evidence="2" id="KW-1185">Reference proteome</keyword>
<protein>
    <submittedName>
        <fullName evidence="1">Uncharacterized protein</fullName>
    </submittedName>
</protein>